<organism evidence="1 2">
    <name type="scientific">Arctium lappa</name>
    <name type="common">Greater burdock</name>
    <name type="synonym">Lappa major</name>
    <dbReference type="NCBI Taxonomy" id="4217"/>
    <lineage>
        <taxon>Eukaryota</taxon>
        <taxon>Viridiplantae</taxon>
        <taxon>Streptophyta</taxon>
        <taxon>Embryophyta</taxon>
        <taxon>Tracheophyta</taxon>
        <taxon>Spermatophyta</taxon>
        <taxon>Magnoliopsida</taxon>
        <taxon>eudicotyledons</taxon>
        <taxon>Gunneridae</taxon>
        <taxon>Pentapetalae</taxon>
        <taxon>asterids</taxon>
        <taxon>campanulids</taxon>
        <taxon>Asterales</taxon>
        <taxon>Asteraceae</taxon>
        <taxon>Carduoideae</taxon>
        <taxon>Cardueae</taxon>
        <taxon>Arctiinae</taxon>
        <taxon>Arctium</taxon>
    </lineage>
</organism>
<keyword evidence="2" id="KW-1185">Reference proteome</keyword>
<sequence>MTIEKAISDFPADLDLRTLDMEFHSLFNAHDGYTGAQKDQNNDQQFHTPNKITGRYKDQQEHASKDRDQSPITTVGLQLVPGIPLETSQYWNSPRIQMEIDDTFNSYGKKKEFKAIEIPKMDLGDSLRSPYVKRTIAIDALETSTEKKICAWINVTIELICEPVFETTTGVVALIGTIESLSAVGGDDDVLSFKSIDLVQ</sequence>
<name>A0ACB9DK72_ARCLA</name>
<dbReference type="EMBL" id="CM042049">
    <property type="protein sequence ID" value="KAI3746856.1"/>
    <property type="molecule type" value="Genomic_DNA"/>
</dbReference>
<reference evidence="2" key="1">
    <citation type="journal article" date="2022" name="Mol. Ecol. Resour.">
        <title>The genomes of chicory, endive, great burdock and yacon provide insights into Asteraceae palaeo-polyploidization history and plant inulin production.</title>
        <authorList>
            <person name="Fan W."/>
            <person name="Wang S."/>
            <person name="Wang H."/>
            <person name="Wang A."/>
            <person name="Jiang F."/>
            <person name="Liu H."/>
            <person name="Zhao H."/>
            <person name="Xu D."/>
            <person name="Zhang Y."/>
        </authorList>
    </citation>
    <scope>NUCLEOTIDE SEQUENCE [LARGE SCALE GENOMIC DNA]</scope>
    <source>
        <strain evidence="2">cv. Niubang</strain>
    </source>
</reference>
<dbReference type="Proteomes" id="UP001055879">
    <property type="component" value="Linkage Group LG03"/>
</dbReference>
<comment type="caution">
    <text evidence="1">The sequence shown here is derived from an EMBL/GenBank/DDBJ whole genome shotgun (WGS) entry which is preliminary data.</text>
</comment>
<evidence type="ECO:0000313" key="1">
    <source>
        <dbReference type="EMBL" id="KAI3746856.1"/>
    </source>
</evidence>
<proteinExistence type="predicted"/>
<evidence type="ECO:0000313" key="2">
    <source>
        <dbReference type="Proteomes" id="UP001055879"/>
    </source>
</evidence>
<gene>
    <name evidence="1" type="ORF">L6452_09298</name>
</gene>
<reference evidence="1 2" key="2">
    <citation type="journal article" date="2022" name="Mol. Ecol. Resour.">
        <title>The genomes of chicory, endive, great burdock and yacon provide insights into Asteraceae paleo-polyploidization history and plant inulin production.</title>
        <authorList>
            <person name="Fan W."/>
            <person name="Wang S."/>
            <person name="Wang H."/>
            <person name="Wang A."/>
            <person name="Jiang F."/>
            <person name="Liu H."/>
            <person name="Zhao H."/>
            <person name="Xu D."/>
            <person name="Zhang Y."/>
        </authorList>
    </citation>
    <scope>NUCLEOTIDE SEQUENCE [LARGE SCALE GENOMIC DNA]</scope>
    <source>
        <strain evidence="2">cv. Niubang</strain>
    </source>
</reference>
<protein>
    <submittedName>
        <fullName evidence="1">Uncharacterized protein</fullName>
    </submittedName>
</protein>
<accession>A0ACB9DK72</accession>